<evidence type="ECO:0000313" key="1">
    <source>
        <dbReference type="Proteomes" id="UP000095283"/>
    </source>
</evidence>
<sequence length="96" mass="11324">MNLASSHCYIMLINLLNSPKQYSYLNCKSSNQIILHFYNFPPNFGKIEKYRFLCPFPFVVSQKNLVIILLQLLHLITRTTKKFRKMGNSLFTICFL</sequence>
<dbReference type="WBParaSite" id="Hba_04772">
    <property type="protein sequence ID" value="Hba_04772"/>
    <property type="gene ID" value="Hba_04772"/>
</dbReference>
<accession>A0A1I7WIH6</accession>
<organism evidence="1 2">
    <name type="scientific">Heterorhabditis bacteriophora</name>
    <name type="common">Entomopathogenic nematode worm</name>
    <dbReference type="NCBI Taxonomy" id="37862"/>
    <lineage>
        <taxon>Eukaryota</taxon>
        <taxon>Metazoa</taxon>
        <taxon>Ecdysozoa</taxon>
        <taxon>Nematoda</taxon>
        <taxon>Chromadorea</taxon>
        <taxon>Rhabditida</taxon>
        <taxon>Rhabditina</taxon>
        <taxon>Rhabditomorpha</taxon>
        <taxon>Strongyloidea</taxon>
        <taxon>Heterorhabditidae</taxon>
        <taxon>Heterorhabditis</taxon>
    </lineage>
</organism>
<dbReference type="Proteomes" id="UP000095283">
    <property type="component" value="Unplaced"/>
</dbReference>
<evidence type="ECO:0000313" key="2">
    <source>
        <dbReference type="WBParaSite" id="Hba_04772"/>
    </source>
</evidence>
<reference evidence="2" key="1">
    <citation type="submission" date="2016-11" db="UniProtKB">
        <authorList>
            <consortium name="WormBaseParasite"/>
        </authorList>
    </citation>
    <scope>IDENTIFICATION</scope>
</reference>
<keyword evidence="1" id="KW-1185">Reference proteome</keyword>
<dbReference type="AlphaFoldDB" id="A0A1I7WIH6"/>
<name>A0A1I7WIH6_HETBA</name>
<proteinExistence type="predicted"/>
<protein>
    <submittedName>
        <fullName evidence="2">Ovule protein</fullName>
    </submittedName>
</protein>